<evidence type="ECO:0000256" key="6">
    <source>
        <dbReference type="ARBA" id="ARBA00023136"/>
    </source>
</evidence>
<keyword evidence="3" id="KW-1003">Cell membrane</keyword>
<keyword evidence="6 8" id="KW-0472">Membrane</keyword>
<proteinExistence type="inferred from homology"/>
<gene>
    <name evidence="9" type="ORF">A3224_15100</name>
    <name evidence="10" type="ORF">OQJ68_09275</name>
</gene>
<feature type="transmembrane region" description="Helical" evidence="8">
    <location>
        <begin position="21"/>
        <end position="41"/>
    </location>
</feature>
<comment type="similarity">
    <text evidence="2 7">Belongs to the ExbD/TolR family.</text>
</comment>
<dbReference type="STRING" id="252514.A3224_15100"/>
<evidence type="ECO:0000256" key="3">
    <source>
        <dbReference type="ARBA" id="ARBA00022475"/>
    </source>
</evidence>
<evidence type="ECO:0000313" key="10">
    <source>
        <dbReference type="EMBL" id="MCX2801976.1"/>
    </source>
</evidence>
<dbReference type="KEGG" id="mthd:A3224_15100"/>
<dbReference type="GeneID" id="76609357"/>
<comment type="subcellular location">
    <subcellularLocation>
        <location evidence="1">Cell membrane</location>
        <topology evidence="1">Single-pass membrane protein</topology>
    </subcellularLocation>
    <subcellularLocation>
        <location evidence="7">Cell membrane</location>
        <topology evidence="7">Single-pass type II membrane protein</topology>
    </subcellularLocation>
</comment>
<keyword evidence="5 8" id="KW-1133">Transmembrane helix</keyword>
<keyword evidence="4 7" id="KW-0812">Transmembrane</keyword>
<evidence type="ECO:0000256" key="8">
    <source>
        <dbReference type="SAM" id="Phobius"/>
    </source>
</evidence>
<evidence type="ECO:0000256" key="5">
    <source>
        <dbReference type="ARBA" id="ARBA00022989"/>
    </source>
</evidence>
<reference evidence="9" key="1">
    <citation type="submission" date="2016-03" db="EMBL/GenBank/DDBJ databases">
        <authorList>
            <person name="Ploux O."/>
        </authorList>
    </citation>
    <scope>NUCLEOTIDE SEQUENCE [LARGE SCALE GENOMIC DNA]</scope>
    <source>
        <strain evidence="9">DAU221</strain>
    </source>
</reference>
<evidence type="ECO:0000313" key="9">
    <source>
        <dbReference type="EMBL" id="AMX03734.1"/>
    </source>
</evidence>
<evidence type="ECO:0000313" key="11">
    <source>
        <dbReference type="Proteomes" id="UP000076077"/>
    </source>
</evidence>
<dbReference type="Proteomes" id="UP000076077">
    <property type="component" value="Chromosome"/>
</dbReference>
<reference evidence="11" key="2">
    <citation type="submission" date="2016-03" db="EMBL/GenBank/DDBJ databases">
        <authorList>
            <person name="Lee Y.-S."/>
            <person name="Choi Y.-L."/>
        </authorList>
    </citation>
    <scope>NUCLEOTIDE SEQUENCE [LARGE SCALE GENOMIC DNA]</scope>
    <source>
        <strain evidence="11">DAU221</strain>
    </source>
</reference>
<dbReference type="EMBL" id="JAPHQB010000012">
    <property type="protein sequence ID" value="MCX2801976.1"/>
    <property type="molecule type" value="Genomic_DNA"/>
</dbReference>
<keyword evidence="7" id="KW-0653">Protein transport</keyword>
<dbReference type="Pfam" id="PF02472">
    <property type="entry name" value="ExbD"/>
    <property type="match status" value="1"/>
</dbReference>
<dbReference type="EMBL" id="CP014864">
    <property type="protein sequence ID" value="AMX03734.1"/>
    <property type="molecule type" value="Genomic_DNA"/>
</dbReference>
<dbReference type="InterPro" id="IPR003400">
    <property type="entry name" value="ExbD"/>
</dbReference>
<dbReference type="AlphaFoldDB" id="A0A143HPS1"/>
<keyword evidence="7" id="KW-0813">Transport</keyword>
<dbReference type="GO" id="GO:0005886">
    <property type="term" value="C:plasma membrane"/>
    <property type="evidence" value="ECO:0007669"/>
    <property type="project" value="UniProtKB-SubCell"/>
</dbReference>
<organism evidence="9 11">
    <name type="scientific">Microbulbifer thermotolerans</name>
    <dbReference type="NCBI Taxonomy" id="252514"/>
    <lineage>
        <taxon>Bacteria</taxon>
        <taxon>Pseudomonadati</taxon>
        <taxon>Pseudomonadota</taxon>
        <taxon>Gammaproteobacteria</taxon>
        <taxon>Cellvibrionales</taxon>
        <taxon>Microbulbiferaceae</taxon>
        <taxon>Microbulbifer</taxon>
    </lineage>
</organism>
<keyword evidence="11" id="KW-1185">Reference proteome</keyword>
<dbReference type="RefSeq" id="WP_067156511.1">
    <property type="nucleotide sequence ID" value="NZ_CP014864.1"/>
</dbReference>
<protein>
    <submittedName>
        <fullName evidence="10">Biopolymer transporter ExbD</fullName>
    </submittedName>
    <submittedName>
        <fullName evidence="9">RNA polymerase subunit sigma-70</fullName>
    </submittedName>
</protein>
<evidence type="ECO:0000256" key="1">
    <source>
        <dbReference type="ARBA" id="ARBA00004162"/>
    </source>
</evidence>
<evidence type="ECO:0000256" key="2">
    <source>
        <dbReference type="ARBA" id="ARBA00005811"/>
    </source>
</evidence>
<reference evidence="10" key="3">
    <citation type="submission" date="2022-11" db="EMBL/GenBank/DDBJ databases">
        <title>Chitin-degrading and fungicidal potential of chitinolytic bacterial strains from marine environment of the Pacific Ocean regions.</title>
        <authorList>
            <person name="Pentekhina I."/>
            <person name="Nedashkovskaya O."/>
            <person name="Seitkalieva A."/>
            <person name="Podvolotskaya A."/>
            <person name="Tekutyeva L."/>
            <person name="Balabanova L."/>
        </authorList>
    </citation>
    <scope>NUCLEOTIDE SEQUENCE</scope>
    <source>
        <strain evidence="10">KMM 6838</strain>
    </source>
</reference>
<dbReference type="PANTHER" id="PTHR30558">
    <property type="entry name" value="EXBD MEMBRANE COMPONENT OF PMF-DRIVEN MACROMOLECULE IMPORT SYSTEM"/>
    <property type="match status" value="1"/>
</dbReference>
<dbReference type="GO" id="GO:0015031">
    <property type="term" value="P:protein transport"/>
    <property type="evidence" value="ECO:0007669"/>
    <property type="project" value="UniProtKB-KW"/>
</dbReference>
<name>A0A143HPS1_MICTH</name>
<sequence>MNLNVAAKLQERKQRQQKQQTKLNLVSLMDIFTILVFFLLVNSSDVEVLQSDKTIKLPDSTSQQKPEVTTVVRVNNEQLFVGDRLIAKVSEIDTEAENIEPLLKELKYLANRAGALPEDKKEAGRPVTIMGDEQVPYRLLKQIMQTCAAADFRDMAFAVNQTSPDAVTEAGVSG</sequence>
<evidence type="ECO:0000256" key="4">
    <source>
        <dbReference type="ARBA" id="ARBA00022692"/>
    </source>
</evidence>
<dbReference type="GO" id="GO:0022857">
    <property type="term" value="F:transmembrane transporter activity"/>
    <property type="evidence" value="ECO:0007669"/>
    <property type="project" value="InterPro"/>
</dbReference>
<dbReference type="Proteomes" id="UP001209730">
    <property type="component" value="Unassembled WGS sequence"/>
</dbReference>
<dbReference type="OrthoDB" id="5294637at2"/>
<accession>A0A143HPS1</accession>
<dbReference type="PANTHER" id="PTHR30558:SF3">
    <property type="entry name" value="BIOPOLYMER TRANSPORT PROTEIN EXBD-RELATED"/>
    <property type="match status" value="1"/>
</dbReference>
<evidence type="ECO:0000256" key="7">
    <source>
        <dbReference type="RuleBase" id="RU003879"/>
    </source>
</evidence>